<feature type="chain" id="PRO_5046625706" evidence="1">
    <location>
        <begin position="29"/>
        <end position="274"/>
    </location>
</feature>
<dbReference type="RefSeq" id="WP_267541037.1">
    <property type="nucleotide sequence ID" value="NZ_JAPNKA010000001.1"/>
</dbReference>
<name>A0ABT4AL87_9BACT</name>
<dbReference type="EMBL" id="JAPNKA010000001">
    <property type="protein sequence ID" value="MCY1082472.1"/>
    <property type="molecule type" value="Genomic_DNA"/>
</dbReference>
<reference evidence="2 3" key="1">
    <citation type="submission" date="2022-11" db="EMBL/GenBank/DDBJ databases">
        <title>Minimal conservation of predation-associated metabolite biosynthetic gene clusters underscores biosynthetic potential of Myxococcota including descriptions for ten novel species: Archangium lansinium sp. nov., Myxococcus landrumus sp. nov., Nannocystis bai.</title>
        <authorList>
            <person name="Ahearne A."/>
            <person name="Stevens C."/>
            <person name="Phillips K."/>
        </authorList>
    </citation>
    <scope>NUCLEOTIDE SEQUENCE [LARGE SCALE GENOMIC DNA]</scope>
    <source>
        <strain evidence="2 3">MIWBW</strain>
    </source>
</reference>
<accession>A0ABT4AL87</accession>
<organism evidence="2 3">
    <name type="scientific">Archangium lansingense</name>
    <dbReference type="NCBI Taxonomy" id="2995310"/>
    <lineage>
        <taxon>Bacteria</taxon>
        <taxon>Pseudomonadati</taxon>
        <taxon>Myxococcota</taxon>
        <taxon>Myxococcia</taxon>
        <taxon>Myxococcales</taxon>
        <taxon>Cystobacterineae</taxon>
        <taxon>Archangiaceae</taxon>
        <taxon>Archangium</taxon>
    </lineage>
</organism>
<keyword evidence="3" id="KW-1185">Reference proteome</keyword>
<protein>
    <submittedName>
        <fullName evidence="2">Uncharacterized protein</fullName>
    </submittedName>
</protein>
<comment type="caution">
    <text evidence="2">The sequence shown here is derived from an EMBL/GenBank/DDBJ whole genome shotgun (WGS) entry which is preliminary data.</text>
</comment>
<gene>
    <name evidence="2" type="ORF">OV287_49305</name>
</gene>
<feature type="signal peptide" evidence="1">
    <location>
        <begin position="1"/>
        <end position="28"/>
    </location>
</feature>
<evidence type="ECO:0000256" key="1">
    <source>
        <dbReference type="SAM" id="SignalP"/>
    </source>
</evidence>
<keyword evidence="1" id="KW-0732">Signal</keyword>
<proteinExistence type="predicted"/>
<dbReference type="Proteomes" id="UP001207654">
    <property type="component" value="Unassembled WGS sequence"/>
</dbReference>
<evidence type="ECO:0000313" key="3">
    <source>
        <dbReference type="Proteomes" id="UP001207654"/>
    </source>
</evidence>
<sequence length="274" mass="30992">MKTSLKRMAATVAVTMLGAVLNPVAAHAGTRFAPTTTDTGQVYDLVIEYMFNNGDALHFAADSNQIQQDFFESAPINKLYYVKQTNTTFWERFGISDSAIALERDTTAPPGSPNNSYDAYPHGSLWMPRYWTVGQETSFSTTIKWFDKTTCRYTGRQDPWTYGRHFLRYQGPMAMGGSLGTIDVVIIDRYHWISDDPNSAQYYNSPEAERFWFARGRGWVRWDYFANRTTTTKWNYSDPTSLLSPGATTTVLFTTNSPNNNSKTPNKLCNGGVF</sequence>
<evidence type="ECO:0000313" key="2">
    <source>
        <dbReference type="EMBL" id="MCY1082472.1"/>
    </source>
</evidence>